<dbReference type="Gene3D" id="3.90.120.10">
    <property type="entry name" value="DNA Methylase, subunit A, domain 2"/>
    <property type="match status" value="1"/>
</dbReference>
<keyword evidence="4" id="KW-0680">Restriction system</keyword>
<dbReference type="SUPFAM" id="SSF53335">
    <property type="entry name" value="S-adenosyl-L-methionine-dependent methyltransferases"/>
    <property type="match status" value="2"/>
</dbReference>
<evidence type="ECO:0000256" key="6">
    <source>
        <dbReference type="RuleBase" id="RU000416"/>
    </source>
</evidence>
<evidence type="ECO:0000313" key="8">
    <source>
        <dbReference type="EMBL" id="TYS51187.1"/>
    </source>
</evidence>
<dbReference type="InterPro" id="IPR031303">
    <property type="entry name" value="C5_meth_CS"/>
</dbReference>
<dbReference type="Proteomes" id="UP000322139">
    <property type="component" value="Unassembled WGS sequence"/>
</dbReference>
<dbReference type="Pfam" id="PF00145">
    <property type="entry name" value="DNA_methylase"/>
    <property type="match status" value="2"/>
</dbReference>
<dbReference type="PRINTS" id="PR00105">
    <property type="entry name" value="C5METTRFRASE"/>
</dbReference>
<evidence type="ECO:0000313" key="9">
    <source>
        <dbReference type="Proteomes" id="UP000322139"/>
    </source>
</evidence>
<dbReference type="PANTHER" id="PTHR10629:SF52">
    <property type="entry name" value="DNA (CYTOSINE-5)-METHYLTRANSFERASE 1"/>
    <property type="match status" value="1"/>
</dbReference>
<comment type="caution">
    <text evidence="8">The sequence shown here is derived from an EMBL/GenBank/DDBJ whole genome shotgun (WGS) entry which is preliminary data.</text>
</comment>
<keyword evidence="2 5" id="KW-0808">Transferase</keyword>
<organism evidence="8 9">
    <name type="scientific">Bacillus infantis</name>
    <dbReference type="NCBI Taxonomy" id="324767"/>
    <lineage>
        <taxon>Bacteria</taxon>
        <taxon>Bacillati</taxon>
        <taxon>Bacillota</taxon>
        <taxon>Bacilli</taxon>
        <taxon>Bacillales</taxon>
        <taxon>Bacillaceae</taxon>
        <taxon>Bacillus</taxon>
    </lineage>
</organism>
<evidence type="ECO:0000256" key="2">
    <source>
        <dbReference type="ARBA" id="ARBA00022679"/>
    </source>
</evidence>
<dbReference type="PROSITE" id="PS51679">
    <property type="entry name" value="SAM_MT_C5"/>
    <property type="match status" value="1"/>
</dbReference>
<keyword evidence="3 5" id="KW-0949">S-adenosyl-L-methionine</keyword>
<feature type="active site" evidence="5">
    <location>
        <position position="83"/>
    </location>
</feature>
<dbReference type="PROSITE" id="PS00094">
    <property type="entry name" value="C5_MTASE_1"/>
    <property type="match status" value="1"/>
</dbReference>
<dbReference type="GO" id="GO:0044027">
    <property type="term" value="P:negative regulation of gene expression via chromosomal CpG island methylation"/>
    <property type="evidence" value="ECO:0007669"/>
    <property type="project" value="TreeGrafter"/>
</dbReference>
<evidence type="ECO:0000256" key="1">
    <source>
        <dbReference type="ARBA" id="ARBA00022603"/>
    </source>
</evidence>
<accession>A0A5D4RIR2</accession>
<dbReference type="PANTHER" id="PTHR10629">
    <property type="entry name" value="CYTOSINE-SPECIFIC METHYLTRANSFERASE"/>
    <property type="match status" value="1"/>
</dbReference>
<evidence type="ECO:0000256" key="7">
    <source>
        <dbReference type="RuleBase" id="RU000417"/>
    </source>
</evidence>
<dbReference type="EC" id="2.1.1.37" evidence="7"/>
<gene>
    <name evidence="8" type="ORF">FZD51_03870</name>
</gene>
<evidence type="ECO:0000256" key="4">
    <source>
        <dbReference type="ARBA" id="ARBA00022747"/>
    </source>
</evidence>
<dbReference type="Gene3D" id="3.40.50.150">
    <property type="entry name" value="Vaccinia Virus protein VP39"/>
    <property type="match status" value="2"/>
</dbReference>
<protein>
    <recommendedName>
        <fullName evidence="7">Cytosine-specific methyltransferase</fullName>
        <ecNumber evidence="7">2.1.1.37</ecNumber>
    </recommendedName>
</protein>
<dbReference type="InterPro" id="IPR050390">
    <property type="entry name" value="C5-Methyltransferase"/>
</dbReference>
<dbReference type="InterPro" id="IPR029063">
    <property type="entry name" value="SAM-dependent_MTases_sf"/>
</dbReference>
<comment type="catalytic activity">
    <reaction evidence="7">
        <text>a 2'-deoxycytidine in DNA + S-adenosyl-L-methionine = a 5-methyl-2'-deoxycytidine in DNA + S-adenosyl-L-homocysteine + H(+)</text>
        <dbReference type="Rhea" id="RHEA:13681"/>
        <dbReference type="Rhea" id="RHEA-COMP:11369"/>
        <dbReference type="Rhea" id="RHEA-COMP:11370"/>
        <dbReference type="ChEBI" id="CHEBI:15378"/>
        <dbReference type="ChEBI" id="CHEBI:57856"/>
        <dbReference type="ChEBI" id="CHEBI:59789"/>
        <dbReference type="ChEBI" id="CHEBI:85452"/>
        <dbReference type="ChEBI" id="CHEBI:85454"/>
        <dbReference type="EC" id="2.1.1.37"/>
    </reaction>
</comment>
<dbReference type="InterPro" id="IPR001525">
    <property type="entry name" value="C5_MeTfrase"/>
</dbReference>
<comment type="similarity">
    <text evidence="5 6">Belongs to the class I-like SAM-binding methyltransferase superfamily. C5-methyltransferase family.</text>
</comment>
<dbReference type="AlphaFoldDB" id="A0A5D4RIR2"/>
<sequence length="577" mass="66584">MEKLKVMDLFAGAGGLSSGFEQTGKFKAKVAVEINENARKTYEKNHEDVILYKDITELKYVNEQGEKIDEFRDIDVIIGGPPCQGFSNANRQQNTLISSNNQLVKEYLRAIEEIKPKAFVMENVRTMESAKHKFFLTESDESELIKLEIEPAEEHIKIGSITSYSEKLRDFLKNASEHRTDLTPFMVSKDIMSKLNSLLRHAKKQSSNDLQKFIQKDTNQKFFNKLLSDQWLNQHKEYWDNHYQLDWSDLGEMLKRLMDGSAKDNNSCVNTLENIIEAQKVIYKISEVIDNDIRLFDIQIKQNDFEITIKSFNVFNYIKRKLSNLGYAFNEDKYIFNAAQYGVAQERRRLILMGIRKDCLETEAVVIPEEILPERENFNKIYDAIGDLESISPEVDVKKDEMDKISHCPLAGSPLNAYLNNCDKIYNHVRTETREVALKRFKSLKEGQNFHDLDESLKTTYTDHTRTQNTVYRRLAYNEPSDTVLNARKSMWVHPIKNRAISIREAARLQSFQDSYKFCGPKDSQYQQIGNAVPPILARAIAEGLLESLGIEFEDKLKDVLLFGERAVNNIKVTSGS</sequence>
<dbReference type="GO" id="GO:0003886">
    <property type="term" value="F:DNA (cytosine-5-)-methyltransferase activity"/>
    <property type="evidence" value="ECO:0007669"/>
    <property type="project" value="UniProtKB-EC"/>
</dbReference>
<dbReference type="NCBIfam" id="TIGR00675">
    <property type="entry name" value="dcm"/>
    <property type="match status" value="1"/>
</dbReference>
<name>A0A5D4RIR2_9BACI</name>
<evidence type="ECO:0000256" key="5">
    <source>
        <dbReference type="PROSITE-ProRule" id="PRU01016"/>
    </source>
</evidence>
<evidence type="ECO:0000256" key="3">
    <source>
        <dbReference type="ARBA" id="ARBA00022691"/>
    </source>
</evidence>
<dbReference type="GO" id="GO:0003677">
    <property type="term" value="F:DNA binding"/>
    <property type="evidence" value="ECO:0007669"/>
    <property type="project" value="TreeGrafter"/>
</dbReference>
<proteinExistence type="inferred from homology"/>
<dbReference type="PROSITE" id="PS00095">
    <property type="entry name" value="C5_MTASE_2"/>
    <property type="match status" value="1"/>
</dbReference>
<dbReference type="GO" id="GO:0032259">
    <property type="term" value="P:methylation"/>
    <property type="evidence" value="ECO:0007669"/>
    <property type="project" value="UniProtKB-KW"/>
</dbReference>
<dbReference type="GO" id="GO:0009307">
    <property type="term" value="P:DNA restriction-modification system"/>
    <property type="evidence" value="ECO:0007669"/>
    <property type="project" value="UniProtKB-KW"/>
</dbReference>
<dbReference type="RefSeq" id="WP_148973563.1">
    <property type="nucleotide sequence ID" value="NZ_VTER01000002.1"/>
</dbReference>
<reference evidence="8 9" key="1">
    <citation type="submission" date="2019-08" db="EMBL/GenBank/DDBJ databases">
        <title>Bacillus genomes from the desert of Cuatro Cienegas, Coahuila.</title>
        <authorList>
            <person name="Olmedo-Alvarez G."/>
        </authorList>
    </citation>
    <scope>NUCLEOTIDE SEQUENCE [LARGE SCALE GENOMIC DNA]</scope>
    <source>
        <strain evidence="8 9">CH446_14T</strain>
    </source>
</reference>
<dbReference type="EMBL" id="VTER01000002">
    <property type="protein sequence ID" value="TYS51187.1"/>
    <property type="molecule type" value="Genomic_DNA"/>
</dbReference>
<dbReference type="InterPro" id="IPR018117">
    <property type="entry name" value="C5_DNA_meth_AS"/>
</dbReference>
<keyword evidence="1 5" id="KW-0489">Methyltransferase</keyword>